<evidence type="ECO:0000313" key="4">
    <source>
        <dbReference type="Proteomes" id="UP001187531"/>
    </source>
</evidence>
<keyword evidence="1" id="KW-0812">Transmembrane</keyword>
<dbReference type="EMBL" id="JAVRJZ010001296">
    <property type="protein sequence ID" value="KAK2701882.1"/>
    <property type="molecule type" value="Genomic_DNA"/>
</dbReference>
<dbReference type="Pfam" id="PF05699">
    <property type="entry name" value="Dimer_Tnp_hAT"/>
    <property type="match status" value="1"/>
</dbReference>
<evidence type="ECO:0000259" key="2">
    <source>
        <dbReference type="Pfam" id="PF05699"/>
    </source>
</evidence>
<dbReference type="SUPFAM" id="SSF53098">
    <property type="entry name" value="Ribonuclease H-like"/>
    <property type="match status" value="1"/>
</dbReference>
<dbReference type="Proteomes" id="UP001187531">
    <property type="component" value="Unassembled WGS sequence"/>
</dbReference>
<name>A0AA88HAI0_ARTSF</name>
<dbReference type="PANTHER" id="PTHR45749:SF21">
    <property type="entry name" value="DUF4371 DOMAIN-CONTAINING PROTEIN"/>
    <property type="match status" value="1"/>
</dbReference>
<sequence length="502" mass="57325">MKHVKIALENHPMQRDLFGLLDPIHPNGSLDEVKMIETISEVPEEDLASRFYVSDWRFKAIETEAAESVASCLSKEREKEILENRQYVKALLKTTALLGRQGLAFRGHDEGESSANQGNFVETVHLLTEINPDLMKNSRKAYGHYMSHDATKNELRKMRDDEYFRVLYGKSKEMAINVGADLSETSALSSAIPVKSKRVQKISGRLRDYLTTTTIGKHNIDSESTTAEDKMRREFYEVLDRVLNEFEERFSVQLPVLEATRCLNPKSKDFMDSDLLLVIATYFDQAGIDTMQLKCQALIARAFVSQLPQKPANALDVFERLGGLKEAYSELLKVVRVVLTLPLTTCSNERFFSVLTFVKDYLRTTMENERLSHLLLIFSEKAAVKELNFEKLPGYPISFGFLAEEIEVSVKWRINNEVADGFVAHPIVAVLFLAILPSFGIYLFSEFEKYHVLKANCEHFAKFSFYLGKKESRQTESGKLLMTLLKGARNNIRKWEKLNSLL</sequence>
<evidence type="ECO:0000313" key="3">
    <source>
        <dbReference type="EMBL" id="KAK2701882.1"/>
    </source>
</evidence>
<proteinExistence type="predicted"/>
<feature type="transmembrane region" description="Helical" evidence="1">
    <location>
        <begin position="423"/>
        <end position="444"/>
    </location>
</feature>
<organism evidence="3 4">
    <name type="scientific">Artemia franciscana</name>
    <name type="common">Brine shrimp</name>
    <name type="synonym">Artemia sanfranciscana</name>
    <dbReference type="NCBI Taxonomy" id="6661"/>
    <lineage>
        <taxon>Eukaryota</taxon>
        <taxon>Metazoa</taxon>
        <taxon>Ecdysozoa</taxon>
        <taxon>Arthropoda</taxon>
        <taxon>Crustacea</taxon>
        <taxon>Branchiopoda</taxon>
        <taxon>Anostraca</taxon>
        <taxon>Artemiidae</taxon>
        <taxon>Artemia</taxon>
    </lineage>
</organism>
<gene>
    <name evidence="3" type="ORF">QYM36_019480</name>
</gene>
<dbReference type="AlphaFoldDB" id="A0AA88HAI0"/>
<comment type="caution">
    <text evidence="3">The sequence shown here is derived from an EMBL/GenBank/DDBJ whole genome shotgun (WGS) entry which is preliminary data.</text>
</comment>
<evidence type="ECO:0000256" key="1">
    <source>
        <dbReference type="SAM" id="Phobius"/>
    </source>
</evidence>
<feature type="domain" description="HAT C-terminal dimerisation" evidence="2">
    <location>
        <begin position="323"/>
        <end position="381"/>
    </location>
</feature>
<dbReference type="PANTHER" id="PTHR45749">
    <property type="match status" value="1"/>
</dbReference>
<keyword evidence="4" id="KW-1185">Reference proteome</keyword>
<dbReference type="InterPro" id="IPR008906">
    <property type="entry name" value="HATC_C_dom"/>
</dbReference>
<keyword evidence="1" id="KW-0472">Membrane</keyword>
<reference evidence="3" key="1">
    <citation type="submission" date="2023-07" db="EMBL/GenBank/DDBJ databases">
        <title>Chromosome-level genome assembly of Artemia franciscana.</title>
        <authorList>
            <person name="Jo E."/>
        </authorList>
    </citation>
    <scope>NUCLEOTIDE SEQUENCE</scope>
    <source>
        <tissue evidence="3">Whole body</tissue>
    </source>
</reference>
<accession>A0AA88HAI0</accession>
<keyword evidence="1" id="KW-1133">Transmembrane helix</keyword>
<dbReference type="GO" id="GO:0046983">
    <property type="term" value="F:protein dimerization activity"/>
    <property type="evidence" value="ECO:0007669"/>
    <property type="project" value="InterPro"/>
</dbReference>
<dbReference type="InterPro" id="IPR012337">
    <property type="entry name" value="RNaseH-like_sf"/>
</dbReference>
<protein>
    <recommendedName>
        <fullName evidence="2">HAT C-terminal dimerisation domain-containing protein</fullName>
    </recommendedName>
</protein>